<name>A0A166GZG8_DAUCS</name>
<organism evidence="1 2">
    <name type="scientific">Daucus carota subsp. sativus</name>
    <name type="common">Carrot</name>
    <dbReference type="NCBI Taxonomy" id="79200"/>
    <lineage>
        <taxon>Eukaryota</taxon>
        <taxon>Viridiplantae</taxon>
        <taxon>Streptophyta</taxon>
        <taxon>Embryophyta</taxon>
        <taxon>Tracheophyta</taxon>
        <taxon>Spermatophyta</taxon>
        <taxon>Magnoliopsida</taxon>
        <taxon>eudicotyledons</taxon>
        <taxon>Gunneridae</taxon>
        <taxon>Pentapetalae</taxon>
        <taxon>asterids</taxon>
        <taxon>campanulids</taxon>
        <taxon>Apiales</taxon>
        <taxon>Apiaceae</taxon>
        <taxon>Apioideae</taxon>
        <taxon>Scandiceae</taxon>
        <taxon>Daucinae</taxon>
        <taxon>Daucus</taxon>
        <taxon>Daucus sect. Daucus</taxon>
    </lineage>
</organism>
<dbReference type="InterPro" id="IPR053258">
    <property type="entry name" value="Ca-permeable_cation_channel"/>
</dbReference>
<evidence type="ECO:0000313" key="1">
    <source>
        <dbReference type="EMBL" id="WOG83080.1"/>
    </source>
</evidence>
<protein>
    <submittedName>
        <fullName evidence="1">Uncharacterized protein</fullName>
    </submittedName>
</protein>
<dbReference type="Proteomes" id="UP000077755">
    <property type="component" value="Chromosome 1"/>
</dbReference>
<dbReference type="AlphaFoldDB" id="A0A166GZG8"/>
<sequence length="194" mass="21808">MPSPHQFIVNNFHTRINVAFFNITTLRARESGNHAIVGIFGIAASLLLTALQLKYQSKTDSPFQDHPKAMAIAIASLLLFCLGCDVEQYFSTTRHFSTTAIIIHHVLRVLGFISLASLASVIFSTSTSSVPSLIIYLIFPWFFSARFVLHWVRNKNLHANRGADNLHPHFAFDYYSDYIDTLPVYHIASAIPVQ</sequence>
<dbReference type="EMBL" id="CP093343">
    <property type="protein sequence ID" value="WOG83080.1"/>
    <property type="molecule type" value="Genomic_DNA"/>
</dbReference>
<evidence type="ECO:0000313" key="2">
    <source>
        <dbReference type="Proteomes" id="UP000077755"/>
    </source>
</evidence>
<gene>
    <name evidence="1" type="ORF">DCAR_0102254</name>
</gene>
<dbReference type="PANTHER" id="PTHR34115:SF5">
    <property type="entry name" value="PROTEIN, PUTATIVE-RELATED"/>
    <property type="match status" value="1"/>
</dbReference>
<dbReference type="Gramene" id="KZN09534">
    <property type="protein sequence ID" value="KZN09534"/>
    <property type="gene ID" value="DCAR_002190"/>
</dbReference>
<reference evidence="1" key="2">
    <citation type="submission" date="2022-03" db="EMBL/GenBank/DDBJ databases">
        <title>Draft title - Genomic analysis of global carrot germplasm unveils the trajectory of domestication and the origin of high carotenoid orange carrot.</title>
        <authorList>
            <person name="Iorizzo M."/>
            <person name="Ellison S."/>
            <person name="Senalik D."/>
            <person name="Macko-Podgorni A."/>
            <person name="Grzebelus D."/>
            <person name="Bostan H."/>
            <person name="Rolling W."/>
            <person name="Curaba J."/>
            <person name="Simon P."/>
        </authorList>
    </citation>
    <scope>NUCLEOTIDE SEQUENCE</scope>
    <source>
        <tissue evidence="1">Leaf</tissue>
    </source>
</reference>
<accession>A0A166GZG8</accession>
<reference evidence="1" key="1">
    <citation type="journal article" date="2016" name="Nat. Genet.">
        <title>A high-quality carrot genome assembly provides new insights into carotenoid accumulation and asterid genome evolution.</title>
        <authorList>
            <person name="Iorizzo M."/>
            <person name="Ellison S."/>
            <person name="Senalik D."/>
            <person name="Zeng P."/>
            <person name="Satapoomin P."/>
            <person name="Huang J."/>
            <person name="Bowman M."/>
            <person name="Iovene M."/>
            <person name="Sanseverino W."/>
            <person name="Cavagnaro P."/>
            <person name="Yildiz M."/>
            <person name="Macko-Podgorni A."/>
            <person name="Moranska E."/>
            <person name="Grzebelus E."/>
            <person name="Grzebelus D."/>
            <person name="Ashrafi H."/>
            <person name="Zheng Z."/>
            <person name="Cheng S."/>
            <person name="Spooner D."/>
            <person name="Van Deynze A."/>
            <person name="Simon P."/>
        </authorList>
    </citation>
    <scope>NUCLEOTIDE SEQUENCE</scope>
    <source>
        <tissue evidence="1">Leaf</tissue>
    </source>
</reference>
<keyword evidence="2" id="KW-1185">Reference proteome</keyword>
<proteinExistence type="predicted"/>
<dbReference type="PANTHER" id="PTHR34115">
    <property type="entry name" value="PROTEIN, PUTATIVE-RELATED"/>
    <property type="match status" value="1"/>
</dbReference>